<dbReference type="EMBL" id="DAAUKD010000034">
    <property type="protein sequence ID" value="HAF1519759.1"/>
    <property type="molecule type" value="Genomic_DNA"/>
</dbReference>
<protein>
    <submittedName>
        <fullName evidence="1">Uncharacterized protein</fullName>
    </submittedName>
</protein>
<proteinExistence type="predicted"/>
<dbReference type="InterPro" id="IPR053780">
    <property type="entry name" value="Gp66-like"/>
</dbReference>
<dbReference type="AlphaFoldDB" id="A0A742PEM8"/>
<sequence length="161" mass="17529">MQISPITLKVAKEFVAKHHRHNKPPTGHKFSIGLKNADGELIGVATAGRPVARHLDDGLTLEVNRTCTTGERNANSALYGAIWRAAKAMGYQRCITYTQDDESGASLRAAGFVRVKELPARPGWAASSVALKDKRDPVGNGGVPRVMWEIRRTADIKVKES</sequence>
<reference evidence="1" key="1">
    <citation type="journal article" date="2018" name="Genome Biol.">
        <title>SKESA: strategic k-mer extension for scrupulous assemblies.</title>
        <authorList>
            <person name="Souvorov A."/>
            <person name="Agarwala R."/>
            <person name="Lipman D.J."/>
        </authorList>
    </citation>
    <scope>NUCLEOTIDE SEQUENCE</scope>
    <source>
        <strain evidence="1">MA.CK_05/00001338</strain>
    </source>
</reference>
<gene>
    <name evidence="1" type="ORF">G8L55_004879</name>
</gene>
<reference evidence="1" key="2">
    <citation type="submission" date="2020-02" db="EMBL/GenBank/DDBJ databases">
        <authorList>
            <consortium name="NCBI Pathogen Detection Project"/>
        </authorList>
    </citation>
    <scope>NUCLEOTIDE SEQUENCE</scope>
    <source>
        <strain evidence="1">MA.CK_05/00001338</strain>
    </source>
</reference>
<organism evidence="1">
    <name type="scientific">Salmonella enterica</name>
    <name type="common">Salmonella choleraesuis</name>
    <dbReference type="NCBI Taxonomy" id="28901"/>
    <lineage>
        <taxon>Bacteria</taxon>
        <taxon>Pseudomonadati</taxon>
        <taxon>Pseudomonadota</taxon>
        <taxon>Gammaproteobacteria</taxon>
        <taxon>Enterobacterales</taxon>
        <taxon>Enterobacteriaceae</taxon>
        <taxon>Salmonella</taxon>
    </lineage>
</organism>
<accession>A0A742PEM8</accession>
<comment type="caution">
    <text evidence="1">The sequence shown here is derived from an EMBL/GenBank/DDBJ whole genome shotgun (WGS) entry which is preliminary data.</text>
</comment>
<name>A0A742PEM8_SALER</name>
<evidence type="ECO:0000313" key="1">
    <source>
        <dbReference type="EMBL" id="HAF1519759.1"/>
    </source>
</evidence>
<dbReference type="NCBIfam" id="NF045478">
    <property type="entry name" value="XF1762_fam"/>
    <property type="match status" value="1"/>
</dbReference>